<proteinExistence type="predicted"/>
<gene>
    <name evidence="2" type="ORF">OIDMADRAFT_62096</name>
</gene>
<protein>
    <submittedName>
        <fullName evidence="2">Uncharacterized protein</fullName>
    </submittedName>
</protein>
<dbReference type="InParanoid" id="A0A0C3CTF8"/>
<dbReference type="EMBL" id="KN832902">
    <property type="protein sequence ID" value="KIM92972.1"/>
    <property type="molecule type" value="Genomic_DNA"/>
</dbReference>
<dbReference type="HOGENOM" id="CLU_2868245_0_0_1"/>
<reference evidence="3" key="2">
    <citation type="submission" date="2015-01" db="EMBL/GenBank/DDBJ databases">
        <title>Evolutionary Origins and Diversification of the Mycorrhizal Mutualists.</title>
        <authorList>
            <consortium name="DOE Joint Genome Institute"/>
            <consortium name="Mycorrhizal Genomics Consortium"/>
            <person name="Kohler A."/>
            <person name="Kuo A."/>
            <person name="Nagy L.G."/>
            <person name="Floudas D."/>
            <person name="Copeland A."/>
            <person name="Barry K.W."/>
            <person name="Cichocki N."/>
            <person name="Veneault-Fourrey C."/>
            <person name="LaButti K."/>
            <person name="Lindquist E.A."/>
            <person name="Lipzen A."/>
            <person name="Lundell T."/>
            <person name="Morin E."/>
            <person name="Murat C."/>
            <person name="Riley R."/>
            <person name="Ohm R."/>
            <person name="Sun H."/>
            <person name="Tunlid A."/>
            <person name="Henrissat B."/>
            <person name="Grigoriev I.V."/>
            <person name="Hibbett D.S."/>
            <person name="Martin F."/>
        </authorList>
    </citation>
    <scope>NUCLEOTIDE SEQUENCE [LARGE SCALE GENOMIC DNA]</scope>
    <source>
        <strain evidence="3">Zn</strain>
    </source>
</reference>
<organism evidence="2 3">
    <name type="scientific">Oidiodendron maius (strain Zn)</name>
    <dbReference type="NCBI Taxonomy" id="913774"/>
    <lineage>
        <taxon>Eukaryota</taxon>
        <taxon>Fungi</taxon>
        <taxon>Dikarya</taxon>
        <taxon>Ascomycota</taxon>
        <taxon>Pezizomycotina</taxon>
        <taxon>Leotiomycetes</taxon>
        <taxon>Leotiomycetes incertae sedis</taxon>
        <taxon>Myxotrichaceae</taxon>
        <taxon>Oidiodendron</taxon>
    </lineage>
</organism>
<sequence length="64" mass="6593">MRASSLFAMVAVVVATVSATSVAASPINYEMDLLGPELPHEAQAPNCHSDDDCGGGGGDFGRWI</sequence>
<dbReference type="AlphaFoldDB" id="A0A0C3CTF8"/>
<accession>A0A0C3CTF8</accession>
<name>A0A0C3CTF8_OIDMZ</name>
<keyword evidence="1" id="KW-0732">Signal</keyword>
<dbReference type="Proteomes" id="UP000054321">
    <property type="component" value="Unassembled WGS sequence"/>
</dbReference>
<evidence type="ECO:0000313" key="3">
    <source>
        <dbReference type="Proteomes" id="UP000054321"/>
    </source>
</evidence>
<feature type="signal peptide" evidence="1">
    <location>
        <begin position="1"/>
        <end position="19"/>
    </location>
</feature>
<evidence type="ECO:0000313" key="2">
    <source>
        <dbReference type="EMBL" id="KIM92972.1"/>
    </source>
</evidence>
<evidence type="ECO:0000256" key="1">
    <source>
        <dbReference type="SAM" id="SignalP"/>
    </source>
</evidence>
<keyword evidence="3" id="KW-1185">Reference proteome</keyword>
<feature type="chain" id="PRO_5002176193" evidence="1">
    <location>
        <begin position="20"/>
        <end position="64"/>
    </location>
</feature>
<reference evidence="2 3" key="1">
    <citation type="submission" date="2014-04" db="EMBL/GenBank/DDBJ databases">
        <authorList>
            <consortium name="DOE Joint Genome Institute"/>
            <person name="Kuo A."/>
            <person name="Martino E."/>
            <person name="Perotto S."/>
            <person name="Kohler A."/>
            <person name="Nagy L.G."/>
            <person name="Floudas D."/>
            <person name="Copeland A."/>
            <person name="Barry K.W."/>
            <person name="Cichocki N."/>
            <person name="Veneault-Fourrey C."/>
            <person name="LaButti K."/>
            <person name="Lindquist E.A."/>
            <person name="Lipzen A."/>
            <person name="Lundell T."/>
            <person name="Morin E."/>
            <person name="Murat C."/>
            <person name="Sun H."/>
            <person name="Tunlid A."/>
            <person name="Henrissat B."/>
            <person name="Grigoriev I.V."/>
            <person name="Hibbett D.S."/>
            <person name="Martin F."/>
            <person name="Nordberg H.P."/>
            <person name="Cantor M.N."/>
            <person name="Hua S.X."/>
        </authorList>
    </citation>
    <scope>NUCLEOTIDE SEQUENCE [LARGE SCALE GENOMIC DNA]</scope>
    <source>
        <strain evidence="2 3">Zn</strain>
    </source>
</reference>